<dbReference type="CDD" id="cd03385">
    <property type="entry name" value="PAP2_BcrC_like"/>
    <property type="match status" value="1"/>
</dbReference>
<dbReference type="InterPro" id="IPR033879">
    <property type="entry name" value="UPP_Pase"/>
</dbReference>
<feature type="domain" description="Phosphatidic acid phosphatase type 2/haloperoxidase" evidence="2">
    <location>
        <begin position="61"/>
        <end position="166"/>
    </location>
</feature>
<dbReference type="Pfam" id="PF01569">
    <property type="entry name" value="PAP2"/>
    <property type="match status" value="1"/>
</dbReference>
<keyword evidence="4" id="KW-1185">Reference proteome</keyword>
<feature type="transmembrane region" description="Helical" evidence="1">
    <location>
        <begin position="128"/>
        <end position="145"/>
    </location>
</feature>
<feature type="transmembrane region" description="Helical" evidence="1">
    <location>
        <begin position="56"/>
        <end position="78"/>
    </location>
</feature>
<feature type="transmembrane region" description="Helical" evidence="1">
    <location>
        <begin position="27"/>
        <end position="49"/>
    </location>
</feature>
<feature type="transmembrane region" description="Helical" evidence="1">
    <location>
        <begin position="103"/>
        <end position="121"/>
    </location>
</feature>
<feature type="transmembrane region" description="Helical" evidence="1">
    <location>
        <begin position="151"/>
        <end position="169"/>
    </location>
</feature>
<evidence type="ECO:0000256" key="1">
    <source>
        <dbReference type="SAM" id="Phobius"/>
    </source>
</evidence>
<dbReference type="GO" id="GO:0050380">
    <property type="term" value="F:undecaprenyl-diphosphatase activity"/>
    <property type="evidence" value="ECO:0007669"/>
    <property type="project" value="InterPro"/>
</dbReference>
<dbReference type="InterPro" id="IPR000326">
    <property type="entry name" value="PAP2/HPO"/>
</dbReference>
<evidence type="ECO:0000313" key="4">
    <source>
        <dbReference type="Proteomes" id="UP000282028"/>
    </source>
</evidence>
<dbReference type="EMBL" id="RHHR01000028">
    <property type="protein sequence ID" value="RNB71517.1"/>
    <property type="molecule type" value="Genomic_DNA"/>
</dbReference>
<dbReference type="SUPFAM" id="SSF48317">
    <property type="entry name" value="Acid phosphatase/Vanadium-dependent haloperoxidase"/>
    <property type="match status" value="1"/>
</dbReference>
<dbReference type="PANTHER" id="PTHR14969:SF13">
    <property type="entry name" value="AT30094P"/>
    <property type="match status" value="1"/>
</dbReference>
<accession>A0A3M8C805</accession>
<evidence type="ECO:0000259" key="2">
    <source>
        <dbReference type="SMART" id="SM00014"/>
    </source>
</evidence>
<dbReference type="GO" id="GO:0005886">
    <property type="term" value="C:plasma membrane"/>
    <property type="evidence" value="ECO:0007669"/>
    <property type="project" value="InterPro"/>
</dbReference>
<keyword evidence="1" id="KW-1133">Transmembrane helix</keyword>
<dbReference type="OrthoDB" id="9789113at2"/>
<comment type="caution">
    <text evidence="3">The sequence shown here is derived from an EMBL/GenBank/DDBJ whole genome shotgun (WGS) entry which is preliminary data.</text>
</comment>
<name>A0A3M8C805_9BACL</name>
<sequence length="199" mass="22479">MNLMEINISAFRAINDLGKQFAFLDPVFFFFAEYTVYLLALAVVIYWFTRKNENRIMIISAALSLLIAEILAKLAGFVHANNQPFAELSAVHQLVDKAIDNSFPSDHTILFFTFCLTFWLFGKKHRLIWMILAVCVALSRIGVGVHYPADVLVGAIFGTLSALLSYAIVPKAPLIQRLLALYERIELAVLPRKDKERSL</sequence>
<evidence type="ECO:0000313" key="3">
    <source>
        <dbReference type="EMBL" id="RNB71517.1"/>
    </source>
</evidence>
<dbReference type="InterPro" id="IPR036938">
    <property type="entry name" value="PAP2/HPO_sf"/>
</dbReference>
<reference evidence="3 4" key="1">
    <citation type="submission" date="2018-10" db="EMBL/GenBank/DDBJ databases">
        <title>Phylogenomics of Brevibacillus.</title>
        <authorList>
            <person name="Dunlap C."/>
        </authorList>
    </citation>
    <scope>NUCLEOTIDE SEQUENCE [LARGE SCALE GENOMIC DNA]</scope>
    <source>
        <strain evidence="3 4">JCM 12215</strain>
    </source>
</reference>
<dbReference type="RefSeq" id="WP_122909759.1">
    <property type="nucleotide sequence ID" value="NZ_CBCSBE010000007.1"/>
</dbReference>
<dbReference type="Gene3D" id="1.20.144.10">
    <property type="entry name" value="Phosphatidic acid phosphatase type 2/haloperoxidase"/>
    <property type="match status" value="1"/>
</dbReference>
<keyword evidence="1" id="KW-0472">Membrane</keyword>
<proteinExistence type="predicted"/>
<dbReference type="SMART" id="SM00014">
    <property type="entry name" value="acidPPc"/>
    <property type="match status" value="1"/>
</dbReference>
<organism evidence="3 4">
    <name type="scientific">Brevibacillus invocatus</name>
    <dbReference type="NCBI Taxonomy" id="173959"/>
    <lineage>
        <taxon>Bacteria</taxon>
        <taxon>Bacillati</taxon>
        <taxon>Bacillota</taxon>
        <taxon>Bacilli</taxon>
        <taxon>Bacillales</taxon>
        <taxon>Paenibacillaceae</taxon>
        <taxon>Brevibacillus</taxon>
    </lineage>
</organism>
<dbReference type="PANTHER" id="PTHR14969">
    <property type="entry name" value="SPHINGOSINE-1-PHOSPHATE PHOSPHOHYDROLASE"/>
    <property type="match status" value="1"/>
</dbReference>
<dbReference type="Proteomes" id="UP000282028">
    <property type="component" value="Unassembled WGS sequence"/>
</dbReference>
<keyword evidence="1" id="KW-0812">Transmembrane</keyword>
<dbReference type="AlphaFoldDB" id="A0A3M8C805"/>
<gene>
    <name evidence="3" type="ORF">EDM52_14845</name>
</gene>
<protein>
    <submittedName>
        <fullName evidence="3">Undecaprenyl-diphosphatase</fullName>
    </submittedName>
</protein>